<dbReference type="GO" id="GO:0003887">
    <property type="term" value="F:DNA-directed DNA polymerase activity"/>
    <property type="evidence" value="ECO:0007669"/>
    <property type="project" value="TreeGrafter"/>
</dbReference>
<dbReference type="GO" id="GO:0043625">
    <property type="term" value="C:delta DNA polymerase complex"/>
    <property type="evidence" value="ECO:0007669"/>
    <property type="project" value="InterPro"/>
</dbReference>
<sequence length="667" mass="75020">MAQAQYMEDLRGFVLDEERIVTYKWILHSFVEENQDKVAATYFLHAEQDVAGKTERHFTVVREDQLDGAKRKFSKILSSHVFSVSKRSGEKPLCASSVLWTIDYEANEELYQVRCPWALFLDMIKSCRQADWKVLNSLRDNRYGHVKSKKIVRDLQPRREFLLDPGVCSARFHPDAGPQTELFPVSPGGHAIASPTAAGNEPRSAERTKGAAQTPTFFPKKEEAKEAEKPVKQEAKLSAAELRMKELAGGGKPAAKAPKMSMAEQRMKALMGGNKSTKSEDKKPVKAESQQAADGSDEEEQKPEIKPVLGFDFDFERKPVKKAIESPPKKETKASSKKSSSKSKDDDFINDDSEGSEEEIITKKRRFHPNPYHNSDSEDEAIGRRKERPEVNKYKNLVFEDSDDDEVDNANKKAEEEQSKEEQAKNDTQSDKAAKKDVLEEESSGDESDSSHSSQHTNASDPDKMDQAEDDADQQDGKLVIIKKGKAREEEGDGEEGAKKSKRRKKKSAETEEEGEKPKRRRKQVEADSEEGEVKKKRSTKKEVELDYAQKTLDVSQFAPSNAQKVKRKRKVTRTRMDEKGYIVTEEVWEEYSDEEGEAGDEAQQSKASAVRDKSAFAKAEETSGDKDKKEKKESKESKSKGKGTSSKAQPAVKKQQVGIASFFKKA</sequence>
<dbReference type="PaxDb" id="55529-EKX36550"/>
<feature type="compositionally biased region" description="Basic and acidic residues" evidence="5">
    <location>
        <begin position="381"/>
        <end position="393"/>
    </location>
</feature>
<dbReference type="GO" id="GO:0006271">
    <property type="term" value="P:DNA strand elongation involved in DNA replication"/>
    <property type="evidence" value="ECO:0007669"/>
    <property type="project" value="TreeGrafter"/>
</dbReference>
<accession>L1IL74</accession>
<dbReference type="OMA" id="KHENRNP"/>
<dbReference type="PANTHER" id="PTHR17598:SF13">
    <property type="entry name" value="DNA POLYMERASE DELTA SUBUNIT 3"/>
    <property type="match status" value="1"/>
</dbReference>
<comment type="subcellular location">
    <subcellularLocation>
        <location evidence="1">Nucleus</location>
    </subcellularLocation>
</comment>
<keyword evidence="8" id="KW-1185">Reference proteome</keyword>
<dbReference type="GO" id="GO:0006297">
    <property type="term" value="P:nucleotide-excision repair, DNA gap filling"/>
    <property type="evidence" value="ECO:0007669"/>
    <property type="project" value="TreeGrafter"/>
</dbReference>
<reference evidence="6 8" key="1">
    <citation type="journal article" date="2012" name="Nature">
        <title>Algal genomes reveal evolutionary mosaicism and the fate of nucleomorphs.</title>
        <authorList>
            <consortium name="DOE Joint Genome Institute"/>
            <person name="Curtis B.A."/>
            <person name="Tanifuji G."/>
            <person name="Burki F."/>
            <person name="Gruber A."/>
            <person name="Irimia M."/>
            <person name="Maruyama S."/>
            <person name="Arias M.C."/>
            <person name="Ball S.G."/>
            <person name="Gile G.H."/>
            <person name="Hirakawa Y."/>
            <person name="Hopkins J.F."/>
            <person name="Kuo A."/>
            <person name="Rensing S.A."/>
            <person name="Schmutz J."/>
            <person name="Symeonidi A."/>
            <person name="Elias M."/>
            <person name="Eveleigh R.J."/>
            <person name="Herman E.K."/>
            <person name="Klute M.J."/>
            <person name="Nakayama T."/>
            <person name="Obornik M."/>
            <person name="Reyes-Prieto A."/>
            <person name="Armbrust E.V."/>
            <person name="Aves S.J."/>
            <person name="Beiko R.G."/>
            <person name="Coutinho P."/>
            <person name="Dacks J.B."/>
            <person name="Durnford D.G."/>
            <person name="Fast N.M."/>
            <person name="Green B.R."/>
            <person name="Grisdale C.J."/>
            <person name="Hempel F."/>
            <person name="Henrissat B."/>
            <person name="Hoppner M.P."/>
            <person name="Ishida K."/>
            <person name="Kim E."/>
            <person name="Koreny L."/>
            <person name="Kroth P.G."/>
            <person name="Liu Y."/>
            <person name="Malik S.B."/>
            <person name="Maier U.G."/>
            <person name="McRose D."/>
            <person name="Mock T."/>
            <person name="Neilson J.A."/>
            <person name="Onodera N.T."/>
            <person name="Poole A.M."/>
            <person name="Pritham E.J."/>
            <person name="Richards T.A."/>
            <person name="Rocap G."/>
            <person name="Roy S.W."/>
            <person name="Sarai C."/>
            <person name="Schaack S."/>
            <person name="Shirato S."/>
            <person name="Slamovits C.H."/>
            <person name="Spencer D.F."/>
            <person name="Suzuki S."/>
            <person name="Worden A.Z."/>
            <person name="Zauner S."/>
            <person name="Barry K."/>
            <person name="Bell C."/>
            <person name="Bharti A.K."/>
            <person name="Crow J.A."/>
            <person name="Grimwood J."/>
            <person name="Kramer R."/>
            <person name="Lindquist E."/>
            <person name="Lucas S."/>
            <person name="Salamov A."/>
            <person name="McFadden G.I."/>
            <person name="Lane C.E."/>
            <person name="Keeling P.J."/>
            <person name="Gray M.W."/>
            <person name="Grigoriev I.V."/>
            <person name="Archibald J.M."/>
        </authorList>
    </citation>
    <scope>NUCLEOTIDE SEQUENCE</scope>
    <source>
        <strain evidence="6 8">CCMP2712</strain>
    </source>
</reference>
<evidence type="ECO:0000256" key="1">
    <source>
        <dbReference type="ARBA" id="ARBA00004123"/>
    </source>
</evidence>
<feature type="compositionally biased region" description="Basic and acidic residues" evidence="5">
    <location>
        <begin position="219"/>
        <end position="233"/>
    </location>
</feature>
<dbReference type="RefSeq" id="XP_005823530.1">
    <property type="nucleotide sequence ID" value="XM_005823473.1"/>
</dbReference>
<feature type="compositionally biased region" description="Polar residues" evidence="5">
    <location>
        <begin position="553"/>
        <end position="564"/>
    </location>
</feature>
<dbReference type="Gene3D" id="3.90.1030.20">
    <property type="entry name" value="DNA polymerase delta, p66 (Cdc27) subunit, wHTH domain"/>
    <property type="match status" value="1"/>
</dbReference>
<feature type="compositionally biased region" description="Basic and acidic residues" evidence="5">
    <location>
        <begin position="277"/>
        <end position="286"/>
    </location>
</feature>
<dbReference type="InterPro" id="IPR041913">
    <property type="entry name" value="POLD3_sf"/>
</dbReference>
<organism evidence="6">
    <name type="scientific">Guillardia theta (strain CCMP2712)</name>
    <name type="common">Cryptophyte</name>
    <dbReference type="NCBI Taxonomy" id="905079"/>
    <lineage>
        <taxon>Eukaryota</taxon>
        <taxon>Cryptophyceae</taxon>
        <taxon>Pyrenomonadales</taxon>
        <taxon>Geminigeraceae</taxon>
        <taxon>Guillardia</taxon>
    </lineage>
</organism>
<feature type="compositionally biased region" description="Basic and acidic residues" evidence="5">
    <location>
        <begin position="409"/>
        <end position="438"/>
    </location>
</feature>
<evidence type="ECO:0000256" key="4">
    <source>
        <dbReference type="ARBA" id="ARBA00023242"/>
    </source>
</evidence>
<feature type="compositionally biased region" description="Basic and acidic residues" evidence="5">
    <location>
        <begin position="314"/>
        <end position="334"/>
    </location>
</feature>
<feature type="region of interest" description="Disordered" evidence="5">
    <location>
        <begin position="188"/>
        <end position="233"/>
    </location>
</feature>
<dbReference type="AlphaFoldDB" id="L1IL74"/>
<gene>
    <name evidence="6" type="ORF">GUITHDRAFT_117332</name>
</gene>
<feature type="compositionally biased region" description="Basic and acidic residues" evidence="5">
    <location>
        <begin position="610"/>
        <end position="640"/>
    </location>
</feature>
<dbReference type="OrthoDB" id="514823at2759"/>
<dbReference type="HOGENOM" id="CLU_411883_0_0_1"/>
<evidence type="ECO:0000256" key="3">
    <source>
        <dbReference type="ARBA" id="ARBA00022705"/>
    </source>
</evidence>
<feature type="compositionally biased region" description="Basic residues" evidence="5">
    <location>
        <begin position="565"/>
        <end position="574"/>
    </location>
</feature>
<evidence type="ECO:0000256" key="5">
    <source>
        <dbReference type="SAM" id="MobiDB-lite"/>
    </source>
</evidence>
<feature type="compositionally biased region" description="Acidic residues" evidence="5">
    <location>
        <begin position="348"/>
        <end position="359"/>
    </location>
</feature>
<dbReference type="EnsemblProtists" id="EKX36550">
    <property type="protein sequence ID" value="EKX36550"/>
    <property type="gene ID" value="GUITHDRAFT_117332"/>
</dbReference>
<feature type="compositionally biased region" description="Acidic residues" evidence="5">
    <location>
        <begin position="439"/>
        <end position="448"/>
    </location>
</feature>
<name>L1IL74_GUITC</name>
<feature type="region of interest" description="Disordered" evidence="5">
    <location>
        <begin position="248"/>
        <end position="667"/>
    </location>
</feature>
<dbReference type="GeneID" id="17293266"/>
<reference evidence="7" key="3">
    <citation type="submission" date="2016-03" db="UniProtKB">
        <authorList>
            <consortium name="EnsemblProtists"/>
        </authorList>
    </citation>
    <scope>IDENTIFICATION</scope>
</reference>
<evidence type="ECO:0000313" key="6">
    <source>
        <dbReference type="EMBL" id="EKX36550.1"/>
    </source>
</evidence>
<dbReference type="KEGG" id="gtt:GUITHDRAFT_117332"/>
<dbReference type="EMBL" id="JH993072">
    <property type="protein sequence ID" value="EKX36550.1"/>
    <property type="molecule type" value="Genomic_DNA"/>
</dbReference>
<feature type="compositionally biased region" description="Acidic residues" evidence="5">
    <location>
        <begin position="587"/>
        <end position="601"/>
    </location>
</feature>
<dbReference type="Proteomes" id="UP000011087">
    <property type="component" value="Unassembled WGS sequence"/>
</dbReference>
<keyword evidence="3" id="KW-0235">DNA replication</keyword>
<reference evidence="8" key="2">
    <citation type="submission" date="2012-11" db="EMBL/GenBank/DDBJ databases">
        <authorList>
            <person name="Kuo A."/>
            <person name="Curtis B.A."/>
            <person name="Tanifuji G."/>
            <person name="Burki F."/>
            <person name="Gruber A."/>
            <person name="Irimia M."/>
            <person name="Maruyama S."/>
            <person name="Arias M.C."/>
            <person name="Ball S.G."/>
            <person name="Gile G.H."/>
            <person name="Hirakawa Y."/>
            <person name="Hopkins J.F."/>
            <person name="Rensing S.A."/>
            <person name="Schmutz J."/>
            <person name="Symeonidi A."/>
            <person name="Elias M."/>
            <person name="Eveleigh R.J."/>
            <person name="Herman E.K."/>
            <person name="Klute M.J."/>
            <person name="Nakayama T."/>
            <person name="Obornik M."/>
            <person name="Reyes-Prieto A."/>
            <person name="Armbrust E.V."/>
            <person name="Aves S.J."/>
            <person name="Beiko R.G."/>
            <person name="Coutinho P."/>
            <person name="Dacks J.B."/>
            <person name="Durnford D.G."/>
            <person name="Fast N.M."/>
            <person name="Green B.R."/>
            <person name="Grisdale C."/>
            <person name="Hempe F."/>
            <person name="Henrissat B."/>
            <person name="Hoppner M.P."/>
            <person name="Ishida K.-I."/>
            <person name="Kim E."/>
            <person name="Koreny L."/>
            <person name="Kroth P.G."/>
            <person name="Liu Y."/>
            <person name="Malik S.-B."/>
            <person name="Maier U.G."/>
            <person name="McRose D."/>
            <person name="Mock T."/>
            <person name="Neilson J.A."/>
            <person name="Onodera N.T."/>
            <person name="Poole A.M."/>
            <person name="Pritham E.J."/>
            <person name="Richards T.A."/>
            <person name="Rocap G."/>
            <person name="Roy S.W."/>
            <person name="Sarai C."/>
            <person name="Schaack S."/>
            <person name="Shirato S."/>
            <person name="Slamovits C.H."/>
            <person name="Spencer D.F."/>
            <person name="Suzuki S."/>
            <person name="Worden A.Z."/>
            <person name="Zauner S."/>
            <person name="Barry K."/>
            <person name="Bell C."/>
            <person name="Bharti A.K."/>
            <person name="Crow J.A."/>
            <person name="Grimwood J."/>
            <person name="Kramer R."/>
            <person name="Lindquist E."/>
            <person name="Lucas S."/>
            <person name="Salamov A."/>
            <person name="McFadden G.I."/>
            <person name="Lane C.E."/>
            <person name="Keeling P.J."/>
            <person name="Gray M.W."/>
            <person name="Grigoriev I.V."/>
            <person name="Archibald J.M."/>
        </authorList>
    </citation>
    <scope>NUCLEOTIDE SEQUENCE</scope>
    <source>
        <strain evidence="8">CCMP2712</strain>
    </source>
</reference>
<evidence type="ECO:0000256" key="2">
    <source>
        <dbReference type="ARBA" id="ARBA00017589"/>
    </source>
</evidence>
<proteinExistence type="predicted"/>
<dbReference type="InterPro" id="IPR019038">
    <property type="entry name" value="POLD3"/>
</dbReference>
<evidence type="ECO:0000313" key="8">
    <source>
        <dbReference type="Proteomes" id="UP000011087"/>
    </source>
</evidence>
<dbReference type="GO" id="GO:1904161">
    <property type="term" value="P:DNA synthesis involved in UV-damage excision repair"/>
    <property type="evidence" value="ECO:0007669"/>
    <property type="project" value="TreeGrafter"/>
</dbReference>
<keyword evidence="4" id="KW-0539">Nucleus</keyword>
<dbReference type="PANTHER" id="PTHR17598">
    <property type="entry name" value="DNA POLYMERASE DELTA SUBUNIT 3"/>
    <property type="match status" value="1"/>
</dbReference>
<evidence type="ECO:0000313" key="7">
    <source>
        <dbReference type="EnsemblProtists" id="EKX36550"/>
    </source>
</evidence>
<protein>
    <recommendedName>
        <fullName evidence="2">DNA polymerase delta subunit 3</fullName>
    </recommendedName>
</protein>